<evidence type="ECO:0000256" key="1">
    <source>
        <dbReference type="SAM" id="MobiDB-lite"/>
    </source>
</evidence>
<keyword evidence="2" id="KW-0812">Transmembrane</keyword>
<sequence>MLAAAVPLHPPPACLPLLLSSAGYDDAKDDDRQRQPAPFPCRIPPHFATKHRRYVCPSPVSTPRIPVHRRPTVMQAQPHGSKNTKENLLVQLVQPAFIRAPSAPYSDSQSALAAPTRPFTENMLIHGNSDDELGKTDVFWHRFNASAVHHQQQPDAEKNAWLEKHEGKFSKSHWNIWIASFIIILLAVGGIGVSIFLLFHNNFDNTRPTPIGGATDVTSGTAGAGTTSIATGTLGAGAVWKSCTRSIGSTCGGGGTSVKCLFRLFVPEHLKYAPFTQISVGELPLDNGERHTDGVQMPERERQYIHACILINGFVSFQFAKDSTRLSLWGFLRSGCNTEEISAELRSRPCSEFPELKGPQWFVCRDLYLYLNAIAPTAMWDVRLRPYRDDADVFENNEFAAVFTECCNTTLRQASGGKLGNIYGPYACHQGHTPDDIKALFRHAVDTDIVAEVGGSIHPGLKAQLKAVAESGIKHFGRLGMLTFYCNNYISPIHGDLDIGDEDLKMGRGINDSLSGYYPCIQLEKKNCSPNDYSFAYVRWGVVIETRPNTMWVFNGRHEHSTVMPSQSAMNSDCKHEPTYLVLYPPFDSSILLAHGRTDGSGSCDEGERESLDGFACLAIWHARRTHRTRGPYLVWKAGKKEMRSRKDKPISYERPWMRNTSSNCQEESWYIVSARSAYTCQVADFGGKQDRMRLTRRGNLKLYPSMFEDLESQSRDLRVELLLQTLKRRQFAGGTYSGALAGGESEWTNSSEGVHGCDYVERNRCGRSGGEDWQKWLRREERREIVARGKKHVNKHARKPRGNIKRSQCSSEISQENPDYMPNCYFRMQAITSQHAVIWTRRELPTPMSIWW</sequence>
<evidence type="ECO:0000313" key="4">
    <source>
        <dbReference type="Proteomes" id="UP001221757"/>
    </source>
</evidence>
<name>A0AAD7G794_MYCRO</name>
<keyword evidence="4" id="KW-1185">Reference proteome</keyword>
<keyword evidence="2" id="KW-1133">Transmembrane helix</keyword>
<accession>A0AAD7G794</accession>
<evidence type="ECO:0000313" key="3">
    <source>
        <dbReference type="EMBL" id="KAJ7667030.1"/>
    </source>
</evidence>
<keyword evidence="2" id="KW-0472">Membrane</keyword>
<dbReference type="Proteomes" id="UP001221757">
    <property type="component" value="Unassembled WGS sequence"/>
</dbReference>
<feature type="compositionally biased region" description="Basic residues" evidence="1">
    <location>
        <begin position="792"/>
        <end position="805"/>
    </location>
</feature>
<gene>
    <name evidence="3" type="ORF">B0H17DRAFT_1252143</name>
</gene>
<proteinExistence type="predicted"/>
<dbReference type="AlphaFoldDB" id="A0AAD7G794"/>
<feature type="region of interest" description="Disordered" evidence="1">
    <location>
        <begin position="792"/>
        <end position="813"/>
    </location>
</feature>
<evidence type="ECO:0000256" key="2">
    <source>
        <dbReference type="SAM" id="Phobius"/>
    </source>
</evidence>
<comment type="caution">
    <text evidence="3">The sequence shown here is derived from an EMBL/GenBank/DDBJ whole genome shotgun (WGS) entry which is preliminary data.</text>
</comment>
<protein>
    <submittedName>
        <fullName evidence="3">Uncharacterized protein</fullName>
    </submittedName>
</protein>
<feature type="transmembrane region" description="Helical" evidence="2">
    <location>
        <begin position="174"/>
        <end position="199"/>
    </location>
</feature>
<organism evidence="3 4">
    <name type="scientific">Mycena rosella</name>
    <name type="common">Pink bonnet</name>
    <name type="synonym">Agaricus rosellus</name>
    <dbReference type="NCBI Taxonomy" id="1033263"/>
    <lineage>
        <taxon>Eukaryota</taxon>
        <taxon>Fungi</taxon>
        <taxon>Dikarya</taxon>
        <taxon>Basidiomycota</taxon>
        <taxon>Agaricomycotina</taxon>
        <taxon>Agaricomycetes</taxon>
        <taxon>Agaricomycetidae</taxon>
        <taxon>Agaricales</taxon>
        <taxon>Marasmiineae</taxon>
        <taxon>Mycenaceae</taxon>
        <taxon>Mycena</taxon>
    </lineage>
</organism>
<reference evidence="3" key="1">
    <citation type="submission" date="2023-03" db="EMBL/GenBank/DDBJ databases">
        <title>Massive genome expansion in bonnet fungi (Mycena s.s.) driven by repeated elements and novel gene families across ecological guilds.</title>
        <authorList>
            <consortium name="Lawrence Berkeley National Laboratory"/>
            <person name="Harder C.B."/>
            <person name="Miyauchi S."/>
            <person name="Viragh M."/>
            <person name="Kuo A."/>
            <person name="Thoen E."/>
            <person name="Andreopoulos B."/>
            <person name="Lu D."/>
            <person name="Skrede I."/>
            <person name="Drula E."/>
            <person name="Henrissat B."/>
            <person name="Morin E."/>
            <person name="Kohler A."/>
            <person name="Barry K."/>
            <person name="LaButti K."/>
            <person name="Morin E."/>
            <person name="Salamov A."/>
            <person name="Lipzen A."/>
            <person name="Mereny Z."/>
            <person name="Hegedus B."/>
            <person name="Baldrian P."/>
            <person name="Stursova M."/>
            <person name="Weitz H."/>
            <person name="Taylor A."/>
            <person name="Grigoriev I.V."/>
            <person name="Nagy L.G."/>
            <person name="Martin F."/>
            <person name="Kauserud H."/>
        </authorList>
    </citation>
    <scope>NUCLEOTIDE SEQUENCE</scope>
    <source>
        <strain evidence="3">CBHHK067</strain>
    </source>
</reference>
<dbReference type="EMBL" id="JARKIE010000207">
    <property type="protein sequence ID" value="KAJ7667030.1"/>
    <property type="molecule type" value="Genomic_DNA"/>
</dbReference>